<dbReference type="InterPro" id="IPR043597">
    <property type="entry name" value="TPH_dom"/>
</dbReference>
<dbReference type="EMBL" id="VSRR010024330">
    <property type="protein sequence ID" value="MPC66133.1"/>
    <property type="molecule type" value="Genomic_DNA"/>
</dbReference>
<organism evidence="4 5">
    <name type="scientific">Portunus trituberculatus</name>
    <name type="common">Swimming crab</name>
    <name type="synonym">Neptunus trituberculatus</name>
    <dbReference type="NCBI Taxonomy" id="210409"/>
    <lineage>
        <taxon>Eukaryota</taxon>
        <taxon>Metazoa</taxon>
        <taxon>Ecdysozoa</taxon>
        <taxon>Arthropoda</taxon>
        <taxon>Crustacea</taxon>
        <taxon>Multicrustacea</taxon>
        <taxon>Malacostraca</taxon>
        <taxon>Eumalacostraca</taxon>
        <taxon>Eucarida</taxon>
        <taxon>Decapoda</taxon>
        <taxon>Pleocyemata</taxon>
        <taxon>Brachyura</taxon>
        <taxon>Eubrachyura</taxon>
        <taxon>Portunoidea</taxon>
        <taxon>Portunidae</taxon>
        <taxon>Portuninae</taxon>
        <taxon>Portunus</taxon>
    </lineage>
</organism>
<sequence>MEREWRWKELREATSKARRDAEVSQERRQQVEERRKARMAAALKRKEEMLRVTDHWMITEERERLQEEHAKQSKVNYESRIRAQIEDQEARRAKEAEKLHQEKEEEDLKMKMKQAALTKLKLNTIQELRLYYLIVEDNIGMGTCIIYEWKTHVVNWEVVA</sequence>
<comment type="caution">
    <text evidence="4">The sequence shown here is derived from an EMBL/GenBank/DDBJ whole genome shotgun (WGS) entry which is preliminary data.</text>
</comment>
<proteinExistence type="predicted"/>
<protein>
    <recommendedName>
        <fullName evidence="3">Trichohyalin-plectin-homology domain-containing protein</fullName>
    </recommendedName>
</protein>
<reference evidence="4 5" key="1">
    <citation type="submission" date="2019-05" db="EMBL/GenBank/DDBJ databases">
        <title>Another draft genome of Portunus trituberculatus and its Hox gene families provides insights of decapod evolution.</title>
        <authorList>
            <person name="Jeong J.-H."/>
            <person name="Song I."/>
            <person name="Kim S."/>
            <person name="Choi T."/>
            <person name="Kim D."/>
            <person name="Ryu S."/>
            <person name="Kim W."/>
        </authorList>
    </citation>
    <scope>NUCLEOTIDE SEQUENCE [LARGE SCALE GENOMIC DNA]</scope>
    <source>
        <tissue evidence="4">Muscle</tissue>
    </source>
</reference>
<dbReference type="Pfam" id="PF13868">
    <property type="entry name" value="TPH"/>
    <property type="match status" value="1"/>
</dbReference>
<keyword evidence="1" id="KW-0175">Coiled coil</keyword>
<name>A0A5B7H7L5_PORTR</name>
<evidence type="ECO:0000313" key="5">
    <source>
        <dbReference type="Proteomes" id="UP000324222"/>
    </source>
</evidence>
<accession>A0A5B7H7L5</accession>
<keyword evidence="5" id="KW-1185">Reference proteome</keyword>
<gene>
    <name evidence="4" type="ORF">E2C01_060278</name>
</gene>
<feature type="domain" description="Trichohyalin-plectin-homology" evidence="3">
    <location>
        <begin position="2"/>
        <end position="129"/>
    </location>
</feature>
<evidence type="ECO:0000256" key="2">
    <source>
        <dbReference type="SAM" id="MobiDB-lite"/>
    </source>
</evidence>
<dbReference type="AlphaFoldDB" id="A0A5B7H7L5"/>
<evidence type="ECO:0000256" key="1">
    <source>
        <dbReference type="ARBA" id="ARBA00023054"/>
    </source>
</evidence>
<feature type="region of interest" description="Disordered" evidence="2">
    <location>
        <begin position="13"/>
        <end position="35"/>
    </location>
</feature>
<dbReference type="OrthoDB" id="1902038at2759"/>
<evidence type="ECO:0000259" key="3">
    <source>
        <dbReference type="Pfam" id="PF13868"/>
    </source>
</evidence>
<dbReference type="Proteomes" id="UP000324222">
    <property type="component" value="Unassembled WGS sequence"/>
</dbReference>
<evidence type="ECO:0000313" key="4">
    <source>
        <dbReference type="EMBL" id="MPC66133.1"/>
    </source>
</evidence>